<dbReference type="RefSeq" id="XP_004347340.1">
    <property type="nucleotide sequence ID" value="XM_004347290.2"/>
</dbReference>
<dbReference type="GO" id="GO:0031267">
    <property type="term" value="F:small GTPase binding"/>
    <property type="evidence" value="ECO:0007669"/>
    <property type="project" value="TreeGrafter"/>
</dbReference>
<dbReference type="AlphaFoldDB" id="A0A0D2WRJ2"/>
<dbReference type="Gene3D" id="1.10.472.80">
    <property type="entry name" value="Ypt/Rab-GAP domain of gyp1p, domain 3"/>
    <property type="match status" value="1"/>
</dbReference>
<evidence type="ECO:0000313" key="3">
    <source>
        <dbReference type="EMBL" id="KJE93873.1"/>
    </source>
</evidence>
<dbReference type="SUPFAM" id="SSF47923">
    <property type="entry name" value="Ypt/Rab-GAP domain of gyp1p"/>
    <property type="match status" value="2"/>
</dbReference>
<dbReference type="Gene3D" id="1.10.8.270">
    <property type="entry name" value="putative rabgap domain of human tbc1 domain family member 14 like domains"/>
    <property type="match status" value="1"/>
</dbReference>
<dbReference type="EMBL" id="KE346366">
    <property type="protein sequence ID" value="KJE93872.1"/>
    <property type="molecule type" value="Genomic_DNA"/>
</dbReference>
<name>A0A0D2WRJ2_CAPO3</name>
<dbReference type="eggNOG" id="KOG1102">
    <property type="taxonomic scope" value="Eukaryota"/>
</dbReference>
<dbReference type="InParanoid" id="A0A0D2WRJ2"/>
<accession>A0A0D2WRJ2</accession>
<reference evidence="4" key="2">
    <citation type="submission" date="2011-02" db="EMBL/GenBank/DDBJ databases">
        <title>The Genome Sequence of Capsaspora owczarzaki ATCC 30864.</title>
        <authorList>
            <person name="Russ C."/>
            <person name="Cuomo C."/>
            <person name="Burger G."/>
            <person name="Gray M.W."/>
            <person name="Holland P.W.H."/>
            <person name="King N."/>
            <person name="Lang F.B.F."/>
            <person name="Roger A.J."/>
            <person name="Ruiz-Trillo I."/>
            <person name="Young S.K."/>
            <person name="Zeng Q."/>
            <person name="Gargeya S."/>
            <person name="Alvarado L."/>
            <person name="Berlin A."/>
            <person name="Chapman S.B."/>
            <person name="Chen Z."/>
            <person name="Freedman E."/>
            <person name="Gellesch M."/>
            <person name="Goldberg J."/>
            <person name="Griggs A."/>
            <person name="Gujja S."/>
            <person name="Heilman E."/>
            <person name="Heiman D."/>
            <person name="Howarth C."/>
            <person name="Mehta T."/>
            <person name="Neiman D."/>
            <person name="Pearson M."/>
            <person name="Roberts A."/>
            <person name="Saif S."/>
            <person name="Shea T."/>
            <person name="Shenoy N."/>
            <person name="Sisk P."/>
            <person name="Stolte C."/>
            <person name="Sykes S."/>
            <person name="White J."/>
            <person name="Yandava C."/>
            <person name="Haas B."/>
            <person name="Nusbaum C."/>
            <person name="Birren B."/>
        </authorList>
    </citation>
    <scope>NUCLEOTIDE SEQUENCE</scope>
    <source>
        <strain evidence="4">ATCC 30864</strain>
    </source>
</reference>
<evidence type="ECO:0000256" key="1">
    <source>
        <dbReference type="SAM" id="MobiDB-lite"/>
    </source>
</evidence>
<dbReference type="OMA" id="KLRASMW"/>
<dbReference type="FunFam" id="1.10.8.270:FF:000016">
    <property type="entry name" value="TBC1 domain family member 2A"/>
    <property type="match status" value="1"/>
</dbReference>
<feature type="compositionally biased region" description="Low complexity" evidence="1">
    <location>
        <begin position="84"/>
        <end position="96"/>
    </location>
</feature>
<proteinExistence type="predicted"/>
<dbReference type="PANTHER" id="PTHR47219:SF25">
    <property type="entry name" value="RAB-GAP TBC DOMAIN-CONTAINING PROTEIN"/>
    <property type="match status" value="1"/>
</dbReference>
<reference evidence="3" key="1">
    <citation type="submission" date="2011-02" db="EMBL/GenBank/DDBJ databases">
        <title>The Genome Sequence of Capsaspora owczarzaki ATCC 30864.</title>
        <authorList>
            <consortium name="The Broad Institute Genome Sequencing Platform"/>
            <person name="Russ C."/>
            <person name="Cuomo C."/>
            <person name="Burger G."/>
            <person name="Gray M.W."/>
            <person name="Holland P.W.H."/>
            <person name="King N."/>
            <person name="Lang F.B.F."/>
            <person name="Roger A.J."/>
            <person name="Ruiz-Trillo I."/>
            <person name="Young S.K."/>
            <person name="Zeng Q."/>
            <person name="Gargeya S."/>
            <person name="Alvarado L."/>
            <person name="Berlin A."/>
            <person name="Chapman S.B."/>
            <person name="Chen Z."/>
            <person name="Freedman E."/>
            <person name="Gellesch M."/>
            <person name="Goldberg J."/>
            <person name="Griggs A."/>
            <person name="Gujja S."/>
            <person name="Heilman E."/>
            <person name="Heiman D."/>
            <person name="Howarth C."/>
            <person name="Mehta T."/>
            <person name="Neiman D."/>
            <person name="Pearson M."/>
            <person name="Roberts A."/>
            <person name="Saif S."/>
            <person name="Shea T."/>
            <person name="Shenoy N."/>
            <person name="Sisk P."/>
            <person name="Stolte C."/>
            <person name="Sykes S."/>
            <person name="White J."/>
            <person name="Yandava C."/>
            <person name="Haas B."/>
            <person name="Nusbaum C."/>
            <person name="Birren B."/>
        </authorList>
    </citation>
    <scope>NUCLEOTIDE SEQUENCE</scope>
    <source>
        <strain evidence="3">ATCC 30864</strain>
    </source>
</reference>
<dbReference type="Pfam" id="PF00566">
    <property type="entry name" value="RabGAP-TBC"/>
    <property type="match status" value="1"/>
</dbReference>
<dbReference type="EMBL" id="KE346366">
    <property type="protein sequence ID" value="KJE93873.1"/>
    <property type="molecule type" value="Genomic_DNA"/>
</dbReference>
<feature type="region of interest" description="Disordered" evidence="1">
    <location>
        <begin position="1"/>
        <end position="39"/>
    </location>
</feature>
<feature type="compositionally biased region" description="Acidic residues" evidence="1">
    <location>
        <begin position="30"/>
        <end position="39"/>
    </location>
</feature>
<gene>
    <name evidence="3" type="ORF">CAOG_004593</name>
</gene>
<dbReference type="InterPro" id="IPR050302">
    <property type="entry name" value="Rab_GAP_TBC_domain"/>
</dbReference>
<feature type="compositionally biased region" description="Low complexity" evidence="1">
    <location>
        <begin position="12"/>
        <end position="28"/>
    </location>
</feature>
<sequence>MSENENEAPLPQQEQQEQQEQAQAQAQADELIETSFEDEAVVTRVTDVLGEVATSTDGHVVHTHNHQSNHNAQNTPAPDEDTTASDASAAAAAAAAEAEEEPPAAAAPAQEADKDEESTRAQEEEPAPQAQPAPVKEDDVAPAASVEEPVHEVIKAAPAPVVAIAEAPAVAAPEPAVVEPAPLPTPAAAPPAAAVVVVPEAAAPKATAADAQLAAIAATVGVTGPAPLGAIKAEAAAKQAQEEGTLVAPLSPDEERAEVAARYAAGRNSAQTYTEDELQFDDLSKTDRYGFIHNSVLSTAARTKDEEKSLERERERGLKWHKMLKNWSAVNPRKVHARVFKGIPDSVKGEGWKRILGTDEKRKGNPGTYEHFKAKAMKQSTYLRQIDLDVNRTWRDHQIFKERYSIKQIHLFNVLSAYTMYNELVGYCQGMSGIVGLLLMYMDEEDAFWSLTTLFQDRIHSMNDLFLPGFPRLMEQFDLHEKLMNNMFPSLAQHFRQETVMISAYASKWFLQVFLDKVPFELTLRVWDAFILEGYRVPIVMAMVFIKVHKARLQAMDFEGILTFLQNLDKEPHDADALIKQLDRMMGTLTEKVLIATQAQPSPSAE</sequence>
<dbReference type="PROSITE" id="PS50086">
    <property type="entry name" value="TBC_RABGAP"/>
    <property type="match status" value="1"/>
</dbReference>
<dbReference type="Proteomes" id="UP000008743">
    <property type="component" value="Unassembled WGS sequence"/>
</dbReference>
<organism evidence="3 4">
    <name type="scientific">Capsaspora owczarzaki (strain ATCC 30864)</name>
    <dbReference type="NCBI Taxonomy" id="595528"/>
    <lineage>
        <taxon>Eukaryota</taxon>
        <taxon>Filasterea</taxon>
        <taxon>Capsaspora</taxon>
    </lineage>
</organism>
<evidence type="ECO:0000313" key="4">
    <source>
        <dbReference type="Proteomes" id="UP000008743"/>
    </source>
</evidence>
<dbReference type="STRING" id="595528.A0A0D2WRJ2"/>
<dbReference type="Gene3D" id="1.10.10.750">
    <property type="entry name" value="Ypt/Rab-GAP domain of gyp1p, domain 1"/>
    <property type="match status" value="1"/>
</dbReference>
<dbReference type="InterPro" id="IPR000195">
    <property type="entry name" value="Rab-GAP-TBC_dom"/>
</dbReference>
<dbReference type="PANTHER" id="PTHR47219">
    <property type="entry name" value="RAB GTPASE-ACTIVATING PROTEIN 1-LIKE"/>
    <property type="match status" value="1"/>
</dbReference>
<protein>
    <recommendedName>
        <fullName evidence="2">Rab-GAP TBC domain-containing protein</fullName>
    </recommendedName>
</protein>
<dbReference type="OrthoDB" id="294251at2759"/>
<feature type="region of interest" description="Disordered" evidence="1">
    <location>
        <begin position="55"/>
        <end position="147"/>
    </location>
</feature>
<feature type="domain" description="Rab-GAP TBC" evidence="2">
    <location>
        <begin position="342"/>
        <end position="534"/>
    </location>
</feature>
<dbReference type="GO" id="GO:0005096">
    <property type="term" value="F:GTPase activator activity"/>
    <property type="evidence" value="ECO:0007669"/>
    <property type="project" value="TreeGrafter"/>
</dbReference>
<dbReference type="InterPro" id="IPR035969">
    <property type="entry name" value="Rab-GAP_TBC_sf"/>
</dbReference>
<dbReference type="SMART" id="SM00164">
    <property type="entry name" value="TBC"/>
    <property type="match status" value="1"/>
</dbReference>
<evidence type="ECO:0000259" key="2">
    <source>
        <dbReference type="PROSITE" id="PS50086"/>
    </source>
</evidence>
<keyword evidence="4" id="KW-1185">Reference proteome</keyword>